<keyword evidence="3" id="KW-1185">Reference proteome</keyword>
<dbReference type="AlphaFoldDB" id="A0A2T0Q5M9"/>
<feature type="domain" description="N-acetyltransferase" evidence="1">
    <location>
        <begin position="170"/>
        <end position="303"/>
    </location>
</feature>
<keyword evidence="2" id="KW-0808">Transferase</keyword>
<organism evidence="2 3">
    <name type="scientific">Allonocardiopsis opalescens</name>
    <dbReference type="NCBI Taxonomy" id="1144618"/>
    <lineage>
        <taxon>Bacteria</taxon>
        <taxon>Bacillati</taxon>
        <taxon>Actinomycetota</taxon>
        <taxon>Actinomycetes</taxon>
        <taxon>Streptosporangiales</taxon>
        <taxon>Allonocardiopsis</taxon>
    </lineage>
</organism>
<accession>A0A2T0Q5M9</accession>
<dbReference type="SUPFAM" id="SSF55729">
    <property type="entry name" value="Acyl-CoA N-acyltransferases (Nat)"/>
    <property type="match status" value="1"/>
</dbReference>
<name>A0A2T0Q5M9_9ACTN</name>
<comment type="caution">
    <text evidence="2">The sequence shown here is derived from an EMBL/GenBank/DDBJ whole genome shotgun (WGS) entry which is preliminary data.</text>
</comment>
<reference evidence="2 3" key="1">
    <citation type="submission" date="2018-03" db="EMBL/GenBank/DDBJ databases">
        <title>Genomic Encyclopedia of Archaeal and Bacterial Type Strains, Phase II (KMG-II): from individual species to whole genera.</title>
        <authorList>
            <person name="Goeker M."/>
        </authorList>
    </citation>
    <scope>NUCLEOTIDE SEQUENCE [LARGE SCALE GENOMIC DNA]</scope>
    <source>
        <strain evidence="2 3">DSM 45601</strain>
    </source>
</reference>
<evidence type="ECO:0000313" key="2">
    <source>
        <dbReference type="EMBL" id="PRX99096.1"/>
    </source>
</evidence>
<gene>
    <name evidence="2" type="ORF">CLV72_104676</name>
</gene>
<dbReference type="RefSeq" id="WP_106246855.1">
    <property type="nucleotide sequence ID" value="NZ_PVZC01000004.1"/>
</dbReference>
<dbReference type="GO" id="GO:0016747">
    <property type="term" value="F:acyltransferase activity, transferring groups other than amino-acyl groups"/>
    <property type="evidence" value="ECO:0007669"/>
    <property type="project" value="InterPro"/>
</dbReference>
<dbReference type="EMBL" id="PVZC01000004">
    <property type="protein sequence ID" value="PRX99096.1"/>
    <property type="molecule type" value="Genomic_DNA"/>
</dbReference>
<dbReference type="OrthoDB" id="7942268at2"/>
<dbReference type="Gene3D" id="3.40.630.30">
    <property type="match status" value="1"/>
</dbReference>
<evidence type="ECO:0000313" key="3">
    <source>
        <dbReference type="Proteomes" id="UP000237846"/>
    </source>
</evidence>
<protein>
    <submittedName>
        <fullName evidence="2">Acetyltransferase (GNAT) family protein</fullName>
    </submittedName>
</protein>
<dbReference type="InterPro" id="IPR016181">
    <property type="entry name" value="Acyl_CoA_acyltransferase"/>
</dbReference>
<sequence length="303" mass="33828">MTHPVIRPLRAGEEHLFLSLPDPGLLGMAYAGRDFRATLAARQYRPEWTWVALRGDRVVARAAWWAGPDDTEPRTLDWFDIAEGEPADTGAQLLRTAKISADYCLVLPPAWRERPEVRAAAEHRLAAARLAGMTPFVERLRYTWTPDQGLPERPGRLEFRPAPDDEGMLPILRAIHEGTHDAHTLRDIARLGPEAAVHEDLAVLKRYPAPRSWWRTAHTPGGELVGLALPSRNHTGPVVGFIGVVATQRGHGYGYDLLVETTHQLVERGADRIIAETDRTNPAMAAAFTRAGYPITEERVFWE</sequence>
<dbReference type="Proteomes" id="UP000237846">
    <property type="component" value="Unassembled WGS sequence"/>
</dbReference>
<evidence type="ECO:0000259" key="1">
    <source>
        <dbReference type="PROSITE" id="PS51186"/>
    </source>
</evidence>
<proteinExistence type="predicted"/>
<dbReference type="Pfam" id="PF00583">
    <property type="entry name" value="Acetyltransf_1"/>
    <property type="match status" value="1"/>
</dbReference>
<dbReference type="PROSITE" id="PS51186">
    <property type="entry name" value="GNAT"/>
    <property type="match status" value="1"/>
</dbReference>
<dbReference type="InterPro" id="IPR000182">
    <property type="entry name" value="GNAT_dom"/>
</dbReference>